<feature type="region of interest" description="Disordered" evidence="1">
    <location>
        <begin position="37"/>
        <end position="61"/>
    </location>
</feature>
<dbReference type="AlphaFoldDB" id="A0ABC8TNA1"/>
<accession>A0ABC8TNA1</accession>
<evidence type="ECO:0000313" key="3">
    <source>
        <dbReference type="Proteomes" id="UP001642360"/>
    </source>
</evidence>
<dbReference type="Proteomes" id="UP001642360">
    <property type="component" value="Unassembled WGS sequence"/>
</dbReference>
<feature type="compositionally biased region" description="Polar residues" evidence="1">
    <location>
        <begin position="42"/>
        <end position="61"/>
    </location>
</feature>
<reference evidence="2 3" key="1">
    <citation type="submission" date="2024-02" db="EMBL/GenBank/DDBJ databases">
        <authorList>
            <person name="Vignale AGUSTIN F."/>
            <person name="Sosa J E."/>
            <person name="Modenutti C."/>
        </authorList>
    </citation>
    <scope>NUCLEOTIDE SEQUENCE [LARGE SCALE GENOMIC DNA]</scope>
</reference>
<gene>
    <name evidence="2" type="ORF">ILEXP_LOCUS39910</name>
</gene>
<name>A0ABC8TNA1_9AQUA</name>
<sequence length="61" mass="7139">MQKVCGEKETQSRADRIERWRGLFILKDWYGFKVDHEKAQESSEGSSHFLQCRTPTPDHTG</sequence>
<dbReference type="EMBL" id="CAUOFW020005499">
    <property type="protein sequence ID" value="CAK9170426.1"/>
    <property type="molecule type" value="Genomic_DNA"/>
</dbReference>
<comment type="caution">
    <text evidence="2">The sequence shown here is derived from an EMBL/GenBank/DDBJ whole genome shotgun (WGS) entry which is preliminary data.</text>
</comment>
<evidence type="ECO:0000313" key="2">
    <source>
        <dbReference type="EMBL" id="CAK9170426.1"/>
    </source>
</evidence>
<protein>
    <recommendedName>
        <fullName evidence="4">Reverse transcriptase</fullName>
    </recommendedName>
</protein>
<evidence type="ECO:0008006" key="4">
    <source>
        <dbReference type="Google" id="ProtNLM"/>
    </source>
</evidence>
<keyword evidence="3" id="KW-1185">Reference proteome</keyword>
<evidence type="ECO:0000256" key="1">
    <source>
        <dbReference type="SAM" id="MobiDB-lite"/>
    </source>
</evidence>
<feature type="non-terminal residue" evidence="2">
    <location>
        <position position="61"/>
    </location>
</feature>
<proteinExistence type="predicted"/>
<organism evidence="2 3">
    <name type="scientific">Ilex paraguariensis</name>
    <name type="common">yerba mate</name>
    <dbReference type="NCBI Taxonomy" id="185542"/>
    <lineage>
        <taxon>Eukaryota</taxon>
        <taxon>Viridiplantae</taxon>
        <taxon>Streptophyta</taxon>
        <taxon>Embryophyta</taxon>
        <taxon>Tracheophyta</taxon>
        <taxon>Spermatophyta</taxon>
        <taxon>Magnoliopsida</taxon>
        <taxon>eudicotyledons</taxon>
        <taxon>Gunneridae</taxon>
        <taxon>Pentapetalae</taxon>
        <taxon>asterids</taxon>
        <taxon>campanulids</taxon>
        <taxon>Aquifoliales</taxon>
        <taxon>Aquifoliaceae</taxon>
        <taxon>Ilex</taxon>
    </lineage>
</organism>